<dbReference type="AlphaFoldDB" id="A0A914S954"/>
<proteinExistence type="predicted"/>
<protein>
    <submittedName>
        <fullName evidence="2">Uncharacterized protein</fullName>
    </submittedName>
</protein>
<sequence>MEVRKRRREESASGERPLYAVSSSLTLAENCQALENQNKNIMSRIAALAAKVL</sequence>
<keyword evidence="1" id="KW-1185">Reference proteome</keyword>
<dbReference type="Proteomes" id="UP000887564">
    <property type="component" value="Unplaced"/>
</dbReference>
<dbReference type="WBParaSite" id="PEQ_0001374901-mRNA-1">
    <property type="protein sequence ID" value="PEQ_0001374901-mRNA-1"/>
    <property type="gene ID" value="PEQ_0001374901"/>
</dbReference>
<evidence type="ECO:0000313" key="2">
    <source>
        <dbReference type="WBParaSite" id="PEQ_0001374901-mRNA-1"/>
    </source>
</evidence>
<name>A0A914S954_PAREQ</name>
<organism evidence="1 2">
    <name type="scientific">Parascaris equorum</name>
    <name type="common">Equine roundworm</name>
    <dbReference type="NCBI Taxonomy" id="6256"/>
    <lineage>
        <taxon>Eukaryota</taxon>
        <taxon>Metazoa</taxon>
        <taxon>Ecdysozoa</taxon>
        <taxon>Nematoda</taxon>
        <taxon>Chromadorea</taxon>
        <taxon>Rhabditida</taxon>
        <taxon>Spirurina</taxon>
        <taxon>Ascaridomorpha</taxon>
        <taxon>Ascaridoidea</taxon>
        <taxon>Ascarididae</taxon>
        <taxon>Parascaris</taxon>
    </lineage>
</organism>
<reference evidence="2" key="1">
    <citation type="submission" date="2022-11" db="UniProtKB">
        <authorList>
            <consortium name="WormBaseParasite"/>
        </authorList>
    </citation>
    <scope>IDENTIFICATION</scope>
</reference>
<accession>A0A914S954</accession>
<evidence type="ECO:0000313" key="1">
    <source>
        <dbReference type="Proteomes" id="UP000887564"/>
    </source>
</evidence>